<dbReference type="EMBL" id="LAZR01000113">
    <property type="protein sequence ID" value="KKN90050.1"/>
    <property type="molecule type" value="Genomic_DNA"/>
</dbReference>
<proteinExistence type="predicted"/>
<accession>A0A0F9UA30</accession>
<feature type="compositionally biased region" description="Basic and acidic residues" evidence="1">
    <location>
        <begin position="101"/>
        <end position="116"/>
    </location>
</feature>
<evidence type="ECO:0000256" key="1">
    <source>
        <dbReference type="SAM" id="MobiDB-lite"/>
    </source>
</evidence>
<comment type="caution">
    <text evidence="2">The sequence shown here is derived from an EMBL/GenBank/DDBJ whole genome shotgun (WGS) entry which is preliminary data.</text>
</comment>
<reference evidence="2" key="1">
    <citation type="journal article" date="2015" name="Nature">
        <title>Complex archaea that bridge the gap between prokaryotes and eukaryotes.</title>
        <authorList>
            <person name="Spang A."/>
            <person name="Saw J.H."/>
            <person name="Jorgensen S.L."/>
            <person name="Zaremba-Niedzwiedzka K."/>
            <person name="Martijn J."/>
            <person name="Lind A.E."/>
            <person name="van Eijk R."/>
            <person name="Schleper C."/>
            <person name="Guy L."/>
            <person name="Ettema T.J."/>
        </authorList>
    </citation>
    <scope>NUCLEOTIDE SEQUENCE</scope>
</reference>
<feature type="compositionally biased region" description="Acidic residues" evidence="1">
    <location>
        <begin position="71"/>
        <end position="81"/>
    </location>
</feature>
<feature type="compositionally biased region" description="Basic residues" evidence="1">
    <location>
        <begin position="87"/>
        <end position="97"/>
    </location>
</feature>
<gene>
    <name evidence="2" type="ORF">LCGC14_0231630</name>
</gene>
<sequence>MAKKSLREELESVTKIKRKRGEKDIAYRARLVRHCADLSEDDWESLGLTDGAQKWVIQAIDDMNDNKDPEEFPDEESEGGTEEGKPRSRSPAKKSAAKRSAPKDKAKGSGKTKVERDDFGLKVGTKASEAAALFAKGAKMKDVKETTGTTHYNLLTNLEKKGHKVTKEDGVITLTVK</sequence>
<feature type="region of interest" description="Disordered" evidence="1">
    <location>
        <begin position="59"/>
        <end position="116"/>
    </location>
</feature>
<organism evidence="2">
    <name type="scientific">marine sediment metagenome</name>
    <dbReference type="NCBI Taxonomy" id="412755"/>
    <lineage>
        <taxon>unclassified sequences</taxon>
        <taxon>metagenomes</taxon>
        <taxon>ecological metagenomes</taxon>
    </lineage>
</organism>
<evidence type="ECO:0000313" key="2">
    <source>
        <dbReference type="EMBL" id="KKN90050.1"/>
    </source>
</evidence>
<name>A0A0F9UA30_9ZZZZ</name>
<dbReference type="AlphaFoldDB" id="A0A0F9UA30"/>
<protein>
    <submittedName>
        <fullName evidence="2">Uncharacterized protein</fullName>
    </submittedName>
</protein>